<dbReference type="CDD" id="cd21134">
    <property type="entry name" value="YTH"/>
    <property type="match status" value="1"/>
</dbReference>
<keyword evidence="4 6" id="KW-0472">Membrane</keyword>
<dbReference type="GO" id="GO:1990247">
    <property type="term" value="F:N6-methyladenosine-containing RNA reader activity"/>
    <property type="evidence" value="ECO:0007669"/>
    <property type="project" value="TreeGrafter"/>
</dbReference>
<evidence type="ECO:0008006" key="11">
    <source>
        <dbReference type="Google" id="ProtNLM"/>
    </source>
</evidence>
<dbReference type="Pfam" id="PF04146">
    <property type="entry name" value="YTH"/>
    <property type="match status" value="1"/>
</dbReference>
<dbReference type="Pfam" id="PF00083">
    <property type="entry name" value="Sugar_tr"/>
    <property type="match status" value="1"/>
</dbReference>
<feature type="transmembrane region" description="Helical" evidence="6">
    <location>
        <begin position="1044"/>
        <end position="1062"/>
    </location>
</feature>
<dbReference type="InterPro" id="IPR036259">
    <property type="entry name" value="MFS_trans_sf"/>
</dbReference>
<gene>
    <name evidence="9" type="ORF">MYCIT1_LOCUS5908</name>
</gene>
<feature type="transmembrane region" description="Helical" evidence="6">
    <location>
        <begin position="957"/>
        <end position="979"/>
    </location>
</feature>
<dbReference type="AlphaFoldDB" id="A0AAD2JW43"/>
<dbReference type="PANTHER" id="PTHR12357">
    <property type="entry name" value="YTH YT521-B HOMOLOGY DOMAIN-CONTAINING"/>
    <property type="match status" value="1"/>
</dbReference>
<dbReference type="PROSITE" id="PS50882">
    <property type="entry name" value="YTH"/>
    <property type="match status" value="1"/>
</dbReference>
<dbReference type="InterPro" id="IPR007275">
    <property type="entry name" value="YTH_domain"/>
</dbReference>
<dbReference type="Gene3D" id="3.10.590.10">
    <property type="entry name" value="ph1033 like domains"/>
    <property type="match status" value="1"/>
</dbReference>
<feature type="compositionally biased region" description="Low complexity" evidence="5">
    <location>
        <begin position="26"/>
        <end position="41"/>
    </location>
</feature>
<evidence type="ECO:0000256" key="5">
    <source>
        <dbReference type="SAM" id="MobiDB-lite"/>
    </source>
</evidence>
<feature type="compositionally biased region" description="Gly residues" evidence="5">
    <location>
        <begin position="309"/>
        <end position="326"/>
    </location>
</feature>
<feature type="compositionally biased region" description="Pro residues" evidence="5">
    <location>
        <begin position="293"/>
        <end position="303"/>
    </location>
</feature>
<feature type="compositionally biased region" description="Low complexity" evidence="5">
    <location>
        <begin position="283"/>
        <end position="292"/>
    </location>
</feature>
<feature type="region of interest" description="Disordered" evidence="5">
    <location>
        <begin position="664"/>
        <end position="703"/>
    </location>
</feature>
<evidence type="ECO:0000256" key="4">
    <source>
        <dbReference type="ARBA" id="ARBA00023136"/>
    </source>
</evidence>
<dbReference type="PANTHER" id="PTHR12357:SF89">
    <property type="entry name" value="YTH DOMAIN-CONTAINING FAMILY PROTEIN"/>
    <property type="match status" value="1"/>
</dbReference>
<feature type="region of interest" description="Disordered" evidence="5">
    <location>
        <begin position="1"/>
        <end position="81"/>
    </location>
</feature>
<name>A0AAD2JW43_9AGAR</name>
<feature type="transmembrane region" description="Helical" evidence="6">
    <location>
        <begin position="991"/>
        <end position="1012"/>
    </location>
</feature>
<organism evidence="9 10">
    <name type="scientific">Mycena citricolor</name>
    <dbReference type="NCBI Taxonomy" id="2018698"/>
    <lineage>
        <taxon>Eukaryota</taxon>
        <taxon>Fungi</taxon>
        <taxon>Dikarya</taxon>
        <taxon>Basidiomycota</taxon>
        <taxon>Agaricomycotina</taxon>
        <taxon>Agaricomycetes</taxon>
        <taxon>Agaricomycetidae</taxon>
        <taxon>Agaricales</taxon>
        <taxon>Marasmiineae</taxon>
        <taxon>Mycenaceae</taxon>
        <taxon>Mycena</taxon>
    </lineage>
</organism>
<dbReference type="SUPFAM" id="SSF103473">
    <property type="entry name" value="MFS general substrate transporter"/>
    <property type="match status" value="1"/>
</dbReference>
<dbReference type="GO" id="GO:0022857">
    <property type="term" value="F:transmembrane transporter activity"/>
    <property type="evidence" value="ECO:0007669"/>
    <property type="project" value="InterPro"/>
</dbReference>
<feature type="compositionally biased region" description="Basic and acidic residues" evidence="5">
    <location>
        <begin position="677"/>
        <end position="693"/>
    </location>
</feature>
<evidence type="ECO:0000259" key="8">
    <source>
        <dbReference type="PROSITE" id="PS50882"/>
    </source>
</evidence>
<protein>
    <recommendedName>
        <fullName evidence="11">YTH domain-containing protein</fullName>
    </recommendedName>
</protein>
<feature type="compositionally biased region" description="Acidic residues" evidence="5">
    <location>
        <begin position="203"/>
        <end position="223"/>
    </location>
</feature>
<feature type="region of interest" description="Disordered" evidence="5">
    <location>
        <begin position="105"/>
        <end position="244"/>
    </location>
</feature>
<evidence type="ECO:0000313" key="9">
    <source>
        <dbReference type="EMBL" id="CAK5265137.1"/>
    </source>
</evidence>
<keyword evidence="2 6" id="KW-0812">Transmembrane</keyword>
<evidence type="ECO:0000256" key="3">
    <source>
        <dbReference type="ARBA" id="ARBA00022989"/>
    </source>
</evidence>
<feature type="transmembrane region" description="Helical" evidence="6">
    <location>
        <begin position="793"/>
        <end position="815"/>
    </location>
</feature>
<evidence type="ECO:0000256" key="1">
    <source>
        <dbReference type="ARBA" id="ARBA00004141"/>
    </source>
</evidence>
<feature type="domain" description="Major facilitator superfamily (MFS) profile" evidence="7">
    <location>
        <begin position="725"/>
        <end position="1140"/>
    </location>
</feature>
<dbReference type="GO" id="GO:0003729">
    <property type="term" value="F:mRNA binding"/>
    <property type="evidence" value="ECO:0007669"/>
    <property type="project" value="TreeGrafter"/>
</dbReference>
<sequence>MSQPSQLPATPGSLPNSSGVRRHHTISAASRAARNSAISEEAAQEQHWNDDDEAVGEDWVGGVGAVGEKSGLHRQASLPTRYHRAFQPQVSALSRSGSLTAKNSLSAIAGHEGDEDDWEGDIPYAVEDSHVTGEELDPTSPLSPHDGPSPPAAGAGVRRHQSLTYGAAARQAQKIPVTGLRRSGTLQTPLPPHPPPANATEALEQEQEEFVYQDDPGDFDESEYYPKQAGPASPVNRLSPWSTNAGDWRAPSNGFAPANVDDVQRALSALEIGAGYAGNGNAYVGGQSTHPPRFNPAHPPPAQAPGMRSAGGGNGNGNTGNGNGGRKMGEFDGRKTPVGQQQQPGPPYQPYSGAWDQQKDPSLRLRTSNPNLRYSYQQQQSSKDQPVPPIPAQYMQPPRPTQQNFGGSPVDVPSLIAAKGYNPATFELRPQYARYFVIKSYTEDDVHKSLKYEIWSSTEPGNKRLDKAFKECNGRGPIYLFFSVNASGHFCGMAEMLTAVDYTRSSTVWASDKWKGVFKVRWIYVRDIPNLNLRHIKLMNTAERKPVTNSRDTQELLAEAGQEMLRIIHTHPARTSLLQDFAFYELQAMQKVAQGSPSPSSPTSSAGAPTHSPQMSPPMAPAQFPLNPNAFMVPQMTPMVQMQLMGMNMGMVHRTRWRARSRVHLRPHSQGLSRHAMSSDDDAKNAQIDEKGLESPPSLSRHDDGAAAATLELVSRKERLSSAFTIACAGFALISDGLQNNIMSLTNVVFTQLYGSAAYNSFWSTQLSNSLTVGTILGQVAIGYLCDVKGRKWGIVLSTVLIVLGIILCAAAKGAHGSFHGFLWMFTIARGITGLGVGGEYPSSSTSAAEAANARMLKQRGPVFILVTNLVLSMGGPCAIILYLIVFEAAGGLSANLSTVWRTVFGISAVPPLIVFYFRLKMLNSELYRKGAIQQNVPHLLTIRYYWRSLIGTAGAWFLYDFIVFPNGVFSGVIISSLVKVHGKELVRKTAEWQLLLGIISIPGCFVGAALVNRIGRRNTMILYVKLFPLAVDLALKGPQRNKVIKNVAGFVVLYGLMNSLANAGPGDMLGLVSAESYATAVRGTCYGFSAAIGKTGAVIGTQAFTPIRNNLGARWTFIIAAICGLAGMLVTIFFIRNDLGGDLAEEDARFAAFLEANGWQGKIGATESIDKLIVAEKGENEEKK</sequence>
<keyword evidence="3 6" id="KW-1133">Transmembrane helix</keyword>
<evidence type="ECO:0000256" key="6">
    <source>
        <dbReference type="SAM" id="Phobius"/>
    </source>
</evidence>
<dbReference type="Gene3D" id="1.20.1250.20">
    <property type="entry name" value="MFS general substrate transporter like domains"/>
    <property type="match status" value="1"/>
</dbReference>
<comment type="caution">
    <text evidence="9">The sequence shown here is derived from an EMBL/GenBank/DDBJ whole genome shotgun (WGS) entry which is preliminary data.</text>
</comment>
<feature type="domain" description="YTH" evidence="8">
    <location>
        <begin position="433"/>
        <end position="568"/>
    </location>
</feature>
<evidence type="ECO:0000313" key="10">
    <source>
        <dbReference type="Proteomes" id="UP001295794"/>
    </source>
</evidence>
<feature type="transmembrane region" description="Helical" evidence="6">
    <location>
        <begin position="863"/>
        <end position="887"/>
    </location>
</feature>
<evidence type="ECO:0000259" key="7">
    <source>
        <dbReference type="PROSITE" id="PS50850"/>
    </source>
</evidence>
<keyword evidence="10" id="KW-1185">Reference proteome</keyword>
<reference evidence="9" key="1">
    <citation type="submission" date="2023-11" db="EMBL/GenBank/DDBJ databases">
        <authorList>
            <person name="De Vega J J."/>
            <person name="De Vega J J."/>
        </authorList>
    </citation>
    <scope>NUCLEOTIDE SEQUENCE</scope>
</reference>
<dbReference type="InterPro" id="IPR045168">
    <property type="entry name" value="YTH_prot"/>
</dbReference>
<dbReference type="InterPro" id="IPR020846">
    <property type="entry name" value="MFS_dom"/>
</dbReference>
<feature type="transmembrane region" description="Helical" evidence="6">
    <location>
        <begin position="899"/>
        <end position="920"/>
    </location>
</feature>
<dbReference type="GO" id="GO:0016020">
    <property type="term" value="C:membrane"/>
    <property type="evidence" value="ECO:0007669"/>
    <property type="project" value="UniProtKB-SubCell"/>
</dbReference>
<evidence type="ECO:0000256" key="2">
    <source>
        <dbReference type="ARBA" id="ARBA00022692"/>
    </source>
</evidence>
<dbReference type="PROSITE" id="PS50850">
    <property type="entry name" value="MFS"/>
    <property type="match status" value="1"/>
</dbReference>
<dbReference type="GO" id="GO:0005737">
    <property type="term" value="C:cytoplasm"/>
    <property type="evidence" value="ECO:0007669"/>
    <property type="project" value="TreeGrafter"/>
</dbReference>
<feature type="compositionally biased region" description="Polar residues" evidence="5">
    <location>
        <begin position="1"/>
        <end position="19"/>
    </location>
</feature>
<comment type="subcellular location">
    <subcellularLocation>
        <location evidence="1">Membrane</location>
        <topology evidence="1">Multi-pass membrane protein</topology>
    </subcellularLocation>
</comment>
<feature type="region of interest" description="Disordered" evidence="5">
    <location>
        <begin position="593"/>
        <end position="623"/>
    </location>
</feature>
<dbReference type="InterPro" id="IPR005828">
    <property type="entry name" value="MFS_sugar_transport-like"/>
</dbReference>
<feature type="transmembrane region" description="Helical" evidence="6">
    <location>
        <begin position="1116"/>
        <end position="1136"/>
    </location>
</feature>
<accession>A0AAD2JW43</accession>
<dbReference type="EMBL" id="CAVNYO010000082">
    <property type="protein sequence ID" value="CAK5265137.1"/>
    <property type="molecule type" value="Genomic_DNA"/>
</dbReference>
<feature type="region of interest" description="Disordered" evidence="5">
    <location>
        <begin position="283"/>
        <end position="367"/>
    </location>
</feature>
<dbReference type="Proteomes" id="UP001295794">
    <property type="component" value="Unassembled WGS sequence"/>
</dbReference>
<dbReference type="GO" id="GO:0061157">
    <property type="term" value="P:mRNA destabilization"/>
    <property type="evidence" value="ECO:0007669"/>
    <property type="project" value="TreeGrafter"/>
</dbReference>
<feature type="compositionally biased region" description="Low complexity" evidence="5">
    <location>
        <begin position="595"/>
        <end position="613"/>
    </location>
</feature>
<proteinExistence type="predicted"/>